<feature type="compositionally biased region" description="Basic and acidic residues" evidence="1">
    <location>
        <begin position="167"/>
        <end position="181"/>
    </location>
</feature>
<proteinExistence type="predicted"/>
<dbReference type="EMBL" id="VXIS01000293">
    <property type="protein sequence ID" value="KAA8895019.1"/>
    <property type="molecule type" value="Genomic_DNA"/>
</dbReference>
<keyword evidence="3" id="KW-1185">Reference proteome</keyword>
<feature type="compositionally biased region" description="Low complexity" evidence="1">
    <location>
        <begin position="1"/>
        <end position="40"/>
    </location>
</feature>
<dbReference type="AlphaFoldDB" id="A0A5J5EJ08"/>
<sequence>MFPSFSRQGSDRSNSSSRSSSSSDYDSQSSKSSVPNSVPSLDHHSVESRFDTPQDSALFDTNPLTSVNTYCTTVVSHDDREHDSYFDAYDDSEFFFDEPPQSAAVPATPQEFAEHFPRHRKRLIIKHDDSTLDGNMNVRVAHVKRKFVAPPQRPTLRKALSSLRGKQQHEEHEFRRLERADSGYASNFDDEEEAEHEAAPTPSSAQPKATNTCALEFSNYAHVELTRRGAKSGKKYEFEYWGKSYSWRRTIKGAGMNEDVSYHLVNNASGAVVAEILPDMLDATTLAMEEAKGGFVPPCSMFINDSPADPVNSQNADVADVIVTTGLVALVDDSIKRKYQRKRTVQLVLPTSKALNMEYVGPKRFIDEMFHRGRPVIVRSQSAPLGSMSPTPAAVKRMFTL</sequence>
<feature type="compositionally biased region" description="Basic and acidic residues" evidence="1">
    <location>
        <begin position="41"/>
        <end position="52"/>
    </location>
</feature>
<evidence type="ECO:0000313" key="2">
    <source>
        <dbReference type="EMBL" id="KAA8895019.1"/>
    </source>
</evidence>
<dbReference type="InParanoid" id="A0A5J5EJ08"/>
<dbReference type="OrthoDB" id="5317787at2759"/>
<name>A0A5J5EJ08_9PEZI</name>
<evidence type="ECO:0000313" key="3">
    <source>
        <dbReference type="Proteomes" id="UP000326924"/>
    </source>
</evidence>
<protein>
    <submittedName>
        <fullName evidence="2">Uncharacterized protein</fullName>
    </submittedName>
</protein>
<feature type="region of interest" description="Disordered" evidence="1">
    <location>
        <begin position="1"/>
        <end position="62"/>
    </location>
</feature>
<evidence type="ECO:0000256" key="1">
    <source>
        <dbReference type="SAM" id="MobiDB-lite"/>
    </source>
</evidence>
<accession>A0A5J5EJ08</accession>
<feature type="region of interest" description="Disordered" evidence="1">
    <location>
        <begin position="159"/>
        <end position="208"/>
    </location>
</feature>
<dbReference type="Proteomes" id="UP000326924">
    <property type="component" value="Unassembled WGS sequence"/>
</dbReference>
<gene>
    <name evidence="2" type="ORF">FN846DRAFT_785600</name>
</gene>
<organism evidence="2 3">
    <name type="scientific">Sphaerosporella brunnea</name>
    <dbReference type="NCBI Taxonomy" id="1250544"/>
    <lineage>
        <taxon>Eukaryota</taxon>
        <taxon>Fungi</taxon>
        <taxon>Dikarya</taxon>
        <taxon>Ascomycota</taxon>
        <taxon>Pezizomycotina</taxon>
        <taxon>Pezizomycetes</taxon>
        <taxon>Pezizales</taxon>
        <taxon>Pyronemataceae</taxon>
        <taxon>Sphaerosporella</taxon>
    </lineage>
</organism>
<reference evidence="2 3" key="1">
    <citation type="submission" date="2019-09" db="EMBL/GenBank/DDBJ databases">
        <title>Draft genome of the ectomycorrhizal ascomycete Sphaerosporella brunnea.</title>
        <authorList>
            <consortium name="DOE Joint Genome Institute"/>
            <person name="Benucci G.M."/>
            <person name="Marozzi G."/>
            <person name="Antonielli L."/>
            <person name="Sanchez S."/>
            <person name="Marco P."/>
            <person name="Wang X."/>
            <person name="Falini L.B."/>
            <person name="Barry K."/>
            <person name="Haridas S."/>
            <person name="Lipzen A."/>
            <person name="Labutti K."/>
            <person name="Grigoriev I.V."/>
            <person name="Murat C."/>
            <person name="Martin F."/>
            <person name="Albertini E."/>
            <person name="Donnini D."/>
            <person name="Bonito G."/>
        </authorList>
    </citation>
    <scope>NUCLEOTIDE SEQUENCE [LARGE SCALE GENOMIC DNA]</scope>
    <source>
        <strain evidence="2 3">Sb_GMNB300</strain>
    </source>
</reference>
<comment type="caution">
    <text evidence="2">The sequence shown here is derived from an EMBL/GenBank/DDBJ whole genome shotgun (WGS) entry which is preliminary data.</text>
</comment>